<accession>A0AB40ANV3</accession>
<keyword evidence="1" id="KW-1185">Reference proteome</keyword>
<protein>
    <submittedName>
        <fullName evidence="2">Uncharacterized protein LOC120252601</fullName>
    </submittedName>
</protein>
<dbReference type="AlphaFoldDB" id="A0AB40ANV3"/>
<dbReference type="Proteomes" id="UP001515500">
    <property type="component" value="Chromosome 21"/>
</dbReference>
<evidence type="ECO:0000313" key="2">
    <source>
        <dbReference type="RefSeq" id="XP_039116717.1"/>
    </source>
</evidence>
<proteinExistence type="predicted"/>
<organism evidence="1 2">
    <name type="scientific">Dioscorea cayennensis subsp. rotundata</name>
    <name type="common">White Guinea yam</name>
    <name type="synonym">Dioscorea rotundata</name>
    <dbReference type="NCBI Taxonomy" id="55577"/>
    <lineage>
        <taxon>Eukaryota</taxon>
        <taxon>Viridiplantae</taxon>
        <taxon>Streptophyta</taxon>
        <taxon>Embryophyta</taxon>
        <taxon>Tracheophyta</taxon>
        <taxon>Spermatophyta</taxon>
        <taxon>Magnoliopsida</taxon>
        <taxon>Liliopsida</taxon>
        <taxon>Dioscoreales</taxon>
        <taxon>Dioscoreaceae</taxon>
        <taxon>Dioscorea</taxon>
    </lineage>
</organism>
<evidence type="ECO:0000313" key="1">
    <source>
        <dbReference type="Proteomes" id="UP001515500"/>
    </source>
</evidence>
<name>A0AB40ANV3_DIOCR</name>
<sequence length="112" mass="12364">MICKVRSSRPIAQRTQAIPSTLSRLARPIHVRRSLPLPTSSLPLPVPEAPWFNTSTPSIYRPIAPLPSTPLPPTPPRSFSEFVFVFSSMALVRRAILHNGEKSGVKDPETLV</sequence>
<gene>
    <name evidence="2" type="primary">LOC120252601</name>
</gene>
<reference evidence="2" key="1">
    <citation type="submission" date="2025-08" db="UniProtKB">
        <authorList>
            <consortium name="RefSeq"/>
        </authorList>
    </citation>
    <scope>IDENTIFICATION</scope>
</reference>
<dbReference type="GeneID" id="120252601"/>
<dbReference type="RefSeq" id="XP_039116717.1">
    <property type="nucleotide sequence ID" value="XM_039260783.1"/>
</dbReference>